<organism evidence="2 3">
    <name type="scientific">Salinactinospora qingdaonensis</name>
    <dbReference type="NCBI Taxonomy" id="702744"/>
    <lineage>
        <taxon>Bacteria</taxon>
        <taxon>Bacillati</taxon>
        <taxon>Actinomycetota</taxon>
        <taxon>Actinomycetes</taxon>
        <taxon>Streptosporangiales</taxon>
        <taxon>Nocardiopsidaceae</taxon>
        <taxon>Salinactinospora</taxon>
    </lineage>
</organism>
<proteinExistence type="predicted"/>
<sequence>MPRISKGRKRGFLAALATACGVIAVTTTLYLVSDSTASSPGEEPLPPPRTVTGEERTVLHIAEQVLLRDCMRRNGFTYQIPTEPPPTTGRFPYVIDDVNWAEEHGYGSDIKSDIARMRKEDPNQRYFHGLPPERKAVALKAANGEAPHEITVENPDGLVLTRNDEGCQSEAERKLYGDLETWFEAKTTVDALESVRHERVITDPRFTEAVRPWAECMRAAGYPYESPARLREELKPIDAALPRDEEIRLATAEARCARSSGLAATARDLAREHRRELRHEHRSAITSKTRIQLAALPKARSIVAAIGIDL</sequence>
<evidence type="ECO:0000313" key="2">
    <source>
        <dbReference type="EMBL" id="GAA3737381.1"/>
    </source>
</evidence>
<evidence type="ECO:0000256" key="1">
    <source>
        <dbReference type="SAM" id="Phobius"/>
    </source>
</evidence>
<comment type="caution">
    <text evidence="2">The sequence shown here is derived from an EMBL/GenBank/DDBJ whole genome shotgun (WGS) entry which is preliminary data.</text>
</comment>
<keyword evidence="3" id="KW-1185">Reference proteome</keyword>
<reference evidence="3" key="1">
    <citation type="journal article" date="2019" name="Int. J. Syst. Evol. Microbiol.">
        <title>The Global Catalogue of Microorganisms (GCM) 10K type strain sequencing project: providing services to taxonomists for standard genome sequencing and annotation.</title>
        <authorList>
            <consortium name="The Broad Institute Genomics Platform"/>
            <consortium name="The Broad Institute Genome Sequencing Center for Infectious Disease"/>
            <person name="Wu L."/>
            <person name="Ma J."/>
        </authorList>
    </citation>
    <scope>NUCLEOTIDE SEQUENCE [LARGE SCALE GENOMIC DNA]</scope>
    <source>
        <strain evidence="3">JCM 17137</strain>
    </source>
</reference>
<evidence type="ECO:0000313" key="3">
    <source>
        <dbReference type="Proteomes" id="UP001500908"/>
    </source>
</evidence>
<name>A0ABP7FDV1_9ACTN</name>
<feature type="transmembrane region" description="Helical" evidence="1">
    <location>
        <begin position="12"/>
        <end position="32"/>
    </location>
</feature>
<protein>
    <submittedName>
        <fullName evidence="2">Uncharacterized protein</fullName>
    </submittedName>
</protein>
<dbReference type="EMBL" id="BAABDD010000006">
    <property type="protein sequence ID" value="GAA3737381.1"/>
    <property type="molecule type" value="Genomic_DNA"/>
</dbReference>
<dbReference type="Proteomes" id="UP001500908">
    <property type="component" value="Unassembled WGS sequence"/>
</dbReference>
<dbReference type="RefSeq" id="WP_344969217.1">
    <property type="nucleotide sequence ID" value="NZ_BAABDD010000006.1"/>
</dbReference>
<accession>A0ABP7FDV1</accession>
<keyword evidence="1" id="KW-0472">Membrane</keyword>
<keyword evidence="1" id="KW-1133">Transmembrane helix</keyword>
<gene>
    <name evidence="2" type="ORF">GCM10022402_16730</name>
</gene>
<keyword evidence="1" id="KW-0812">Transmembrane</keyword>